<name>A0ABT8AR94_9HYPH</name>
<gene>
    <name evidence="1" type="ORF">QWZ18_14255</name>
</gene>
<dbReference type="EMBL" id="JAUFPT010000046">
    <property type="protein sequence ID" value="MDN3571783.1"/>
    <property type="molecule type" value="Genomic_DNA"/>
</dbReference>
<evidence type="ECO:0000313" key="2">
    <source>
        <dbReference type="Proteomes" id="UP001244297"/>
    </source>
</evidence>
<dbReference type="RefSeq" id="WP_238291786.1">
    <property type="nucleotide sequence ID" value="NZ_BPQS01000046.1"/>
</dbReference>
<protein>
    <submittedName>
        <fullName evidence="1">Uncharacterized protein</fullName>
    </submittedName>
</protein>
<sequence length="87" mass="9679">MRGNALAFYDQPSAEAYRLGWTAPQLFGVHPDHGTLRIDCCGAVMVGGTPARGVEAHRSVFEQTSSYRDRQSQVWGPPVWKFTARAR</sequence>
<comment type="caution">
    <text evidence="1">The sequence shown here is derived from an EMBL/GenBank/DDBJ whole genome shotgun (WGS) entry which is preliminary data.</text>
</comment>
<reference evidence="2" key="1">
    <citation type="journal article" date="2019" name="Int. J. Syst. Evol. Microbiol.">
        <title>The Global Catalogue of Microorganisms (GCM) 10K type strain sequencing project: providing services to taxonomists for standard genome sequencing and annotation.</title>
        <authorList>
            <consortium name="The Broad Institute Genomics Platform"/>
            <consortium name="The Broad Institute Genome Sequencing Center for Infectious Disease"/>
            <person name="Wu L."/>
            <person name="Ma J."/>
        </authorList>
    </citation>
    <scope>NUCLEOTIDE SEQUENCE [LARGE SCALE GENOMIC DNA]</scope>
    <source>
        <strain evidence="2">CECT 7806</strain>
    </source>
</reference>
<organism evidence="1 2">
    <name type="scientific">Methylobacterium longum</name>
    <dbReference type="NCBI Taxonomy" id="767694"/>
    <lineage>
        <taxon>Bacteria</taxon>
        <taxon>Pseudomonadati</taxon>
        <taxon>Pseudomonadota</taxon>
        <taxon>Alphaproteobacteria</taxon>
        <taxon>Hyphomicrobiales</taxon>
        <taxon>Methylobacteriaceae</taxon>
        <taxon>Methylobacterium</taxon>
    </lineage>
</organism>
<accession>A0ABT8AR94</accession>
<evidence type="ECO:0000313" key="1">
    <source>
        <dbReference type="EMBL" id="MDN3571783.1"/>
    </source>
</evidence>
<proteinExistence type="predicted"/>
<dbReference type="Proteomes" id="UP001244297">
    <property type="component" value="Unassembled WGS sequence"/>
</dbReference>
<keyword evidence="2" id="KW-1185">Reference proteome</keyword>